<dbReference type="Proteomes" id="UP001501588">
    <property type="component" value="Unassembled WGS sequence"/>
</dbReference>
<dbReference type="InterPro" id="IPR011049">
    <property type="entry name" value="Serralysin-like_metalloprot_C"/>
</dbReference>
<dbReference type="EMBL" id="BAAAFZ010000023">
    <property type="protein sequence ID" value="GAA0581438.1"/>
    <property type="molecule type" value="Genomic_DNA"/>
</dbReference>
<dbReference type="InterPro" id="IPR001343">
    <property type="entry name" value="Hemolysn_Ca-bd"/>
</dbReference>
<dbReference type="InterPro" id="IPR001818">
    <property type="entry name" value="Pept_M10_metallopeptidase"/>
</dbReference>
<evidence type="ECO:0000256" key="3">
    <source>
        <dbReference type="ARBA" id="ARBA00022723"/>
    </source>
</evidence>
<dbReference type="SUPFAM" id="SSF55486">
    <property type="entry name" value="Metalloproteases ('zincins'), catalytic domain"/>
    <property type="match status" value="1"/>
</dbReference>
<proteinExistence type="inferred from homology"/>
<dbReference type="Gene3D" id="2.150.10.10">
    <property type="entry name" value="Serralysin-like metalloprotease, C-terminal"/>
    <property type="match status" value="1"/>
</dbReference>
<accession>A0ABP3Q879</accession>
<evidence type="ECO:0000256" key="2">
    <source>
        <dbReference type="ARBA" id="ARBA00022670"/>
    </source>
</evidence>
<dbReference type="InterPro" id="IPR025282">
    <property type="entry name" value="DUF4214"/>
</dbReference>
<feature type="compositionally biased region" description="Pro residues" evidence="6">
    <location>
        <begin position="19"/>
        <end position="28"/>
    </location>
</feature>
<dbReference type="Pfam" id="PF00413">
    <property type="entry name" value="Peptidase_M10"/>
    <property type="match status" value="1"/>
</dbReference>
<sequence length="614" mass="65341">MGQSPDDPVSAWGRTYYVPDPPKVPDPPGSISSAAPPEEPGWTGPRFWTLLRGDDWNDPQVGIPAAVTYTFATRAMSNYARDDDDPARPGFDATSGQPLSEVQKASIRQALGAWEQVSGLTFVEVSDPDDWSFDGIRFLMESVDVYDLLGVAMPNDDPYGFNIVFNRPAYAGATLQPGTQGYWTALHEIGHAIGLKHPFQGDPVLKVSEDNNKNTVMSYLDKGGLWGIGPFDVAAVQHIYGTPEMKMTLPIRWSQGPNGSLVTTGNDQANTIIGISGRDIVYGNGDGDYIATGDGDDHVVSGSGSDAVFGGAGDDTLYTPVLRQQAAVAQAKGAEGPQGTIATTEGMDSFYGVETVGFVDGSLALDPNGEAGQLYRLYIAAFDRQPDAPGFSHWADALQDGTATVAEVANRFAASAEFAARYDALSDTAFVTELYRNVLDRPPAPTERLEVNYWANAIHAGGGRGGVLHGFAETAENKGKTEAAFKGGMWFANEDAVDVVRAYAAVLDRLPDAGGLVNWTNAREFGLAQNELIASLASSPEFQARFGGLSNQHFVEQLYRTALDRQADAGGLAHFTSVLDAGIDSRAGVALGFAGSAEMTAKIAPFVEYGAMYA</sequence>
<evidence type="ECO:0000313" key="9">
    <source>
        <dbReference type="Proteomes" id="UP001501588"/>
    </source>
</evidence>
<reference evidence="9" key="1">
    <citation type="journal article" date="2019" name="Int. J. Syst. Evol. Microbiol.">
        <title>The Global Catalogue of Microorganisms (GCM) 10K type strain sequencing project: providing services to taxonomists for standard genome sequencing and annotation.</title>
        <authorList>
            <consortium name="The Broad Institute Genomics Platform"/>
            <consortium name="The Broad Institute Genome Sequencing Center for Infectious Disease"/>
            <person name="Wu L."/>
            <person name="Ma J."/>
        </authorList>
    </citation>
    <scope>NUCLEOTIDE SEQUENCE [LARGE SCALE GENOMIC DNA]</scope>
    <source>
        <strain evidence="9">JCM 9933</strain>
    </source>
</reference>
<keyword evidence="4" id="KW-0378">Hydrolase</keyword>
<dbReference type="Gene3D" id="3.40.390.10">
    <property type="entry name" value="Collagenase (Catalytic Domain)"/>
    <property type="match status" value="1"/>
</dbReference>
<protein>
    <recommendedName>
        <fullName evidence="7">Peptidase metallopeptidase domain-containing protein</fullName>
    </recommendedName>
</protein>
<dbReference type="Gene3D" id="1.10.3130.20">
    <property type="entry name" value="Phycobilisome linker domain"/>
    <property type="match status" value="2"/>
</dbReference>
<dbReference type="InterPro" id="IPR038255">
    <property type="entry name" value="PBS_linker_sf"/>
</dbReference>
<evidence type="ECO:0000313" key="8">
    <source>
        <dbReference type="EMBL" id="GAA0581438.1"/>
    </source>
</evidence>
<name>A0ABP3Q879_9PROT</name>
<dbReference type="InterPro" id="IPR034033">
    <property type="entry name" value="Serralysin-like"/>
</dbReference>
<dbReference type="SUPFAM" id="SSF51120">
    <property type="entry name" value="beta-Roll"/>
    <property type="match status" value="1"/>
</dbReference>
<keyword evidence="9" id="KW-1185">Reference proteome</keyword>
<comment type="caution">
    <text evidence="8">The sequence shown here is derived from an EMBL/GenBank/DDBJ whole genome shotgun (WGS) entry which is preliminary data.</text>
</comment>
<keyword evidence="3" id="KW-0479">Metal-binding</keyword>
<evidence type="ECO:0000256" key="4">
    <source>
        <dbReference type="ARBA" id="ARBA00022801"/>
    </source>
</evidence>
<dbReference type="Pfam" id="PF00353">
    <property type="entry name" value="HemolysinCabind"/>
    <property type="match status" value="1"/>
</dbReference>
<dbReference type="Pfam" id="PF13946">
    <property type="entry name" value="DUF4214"/>
    <property type="match status" value="2"/>
</dbReference>
<feature type="region of interest" description="Disordered" evidence="6">
    <location>
        <begin position="1"/>
        <end position="44"/>
    </location>
</feature>
<organism evidence="8 9">
    <name type="scientific">Craurococcus roseus</name>
    <dbReference type="NCBI Taxonomy" id="77585"/>
    <lineage>
        <taxon>Bacteria</taxon>
        <taxon>Pseudomonadati</taxon>
        <taxon>Pseudomonadota</taxon>
        <taxon>Alphaproteobacteria</taxon>
        <taxon>Acetobacterales</taxon>
        <taxon>Acetobacteraceae</taxon>
        <taxon>Craurococcus</taxon>
    </lineage>
</organism>
<gene>
    <name evidence="8" type="ORF">GCM10009416_19920</name>
</gene>
<feature type="domain" description="Peptidase metallopeptidase" evidence="7">
    <location>
        <begin position="65"/>
        <end position="235"/>
    </location>
</feature>
<keyword evidence="2" id="KW-0645">Protease</keyword>
<keyword evidence="5" id="KW-0862">Zinc</keyword>
<dbReference type="SMART" id="SM00235">
    <property type="entry name" value="ZnMc"/>
    <property type="match status" value="1"/>
</dbReference>
<dbReference type="InterPro" id="IPR006026">
    <property type="entry name" value="Peptidase_Metallo"/>
</dbReference>
<comment type="similarity">
    <text evidence="1">Belongs to the peptidase M10B family.</text>
</comment>
<evidence type="ECO:0000256" key="1">
    <source>
        <dbReference type="ARBA" id="ARBA00009490"/>
    </source>
</evidence>
<evidence type="ECO:0000256" key="6">
    <source>
        <dbReference type="SAM" id="MobiDB-lite"/>
    </source>
</evidence>
<dbReference type="CDD" id="cd04277">
    <property type="entry name" value="ZnMc_serralysin_like"/>
    <property type="match status" value="1"/>
</dbReference>
<dbReference type="RefSeq" id="WP_343895107.1">
    <property type="nucleotide sequence ID" value="NZ_BAAAFZ010000023.1"/>
</dbReference>
<evidence type="ECO:0000259" key="7">
    <source>
        <dbReference type="SMART" id="SM00235"/>
    </source>
</evidence>
<evidence type="ECO:0000256" key="5">
    <source>
        <dbReference type="ARBA" id="ARBA00022833"/>
    </source>
</evidence>
<dbReference type="InterPro" id="IPR024079">
    <property type="entry name" value="MetalloPept_cat_dom_sf"/>
</dbReference>